<dbReference type="InterPro" id="IPR043129">
    <property type="entry name" value="ATPase_NBD"/>
</dbReference>
<dbReference type="SUPFAM" id="SSF53067">
    <property type="entry name" value="Actin-like ATPase domain"/>
    <property type="match status" value="1"/>
</dbReference>
<name>A0A6S6S3N1_9BACT</name>
<reference evidence="1" key="1">
    <citation type="submission" date="2020-01" db="EMBL/GenBank/DDBJ databases">
        <authorList>
            <person name="Meier V. D."/>
            <person name="Meier V D."/>
        </authorList>
    </citation>
    <scope>NUCLEOTIDE SEQUENCE</scope>
    <source>
        <strain evidence="1">HLG_WM_MAG_02</strain>
    </source>
</reference>
<protein>
    <submittedName>
        <fullName evidence="1">TsaB protein, required for threonylcarbamoyladenosine (T(6)A) formation in tRNA</fullName>
    </submittedName>
</protein>
<sequence length="169" mass="19200">MKWFPCLKFKVESLQKVLPKAYEILIVSIASPLLIGVYEEGKLIETVENPAKTSEVLLKLLTELSIKYNDAHIIYTSGPGSFMAIKLTYITLRTLEILKGISFEACEAFEVNDHKPIKAMGKLYFIKEKNTIITKKFDEVLEQRFSLPSMLSEVTILDNNKPLYILPAV</sequence>
<dbReference type="EMBL" id="CACVAZ010000008">
    <property type="protein sequence ID" value="CAA6802921.1"/>
    <property type="molecule type" value="Genomic_DNA"/>
</dbReference>
<proteinExistence type="predicted"/>
<accession>A0A6S6S3N1</accession>
<gene>
    <name evidence="1" type="ORF">HELGO_WM28807</name>
</gene>
<dbReference type="AlphaFoldDB" id="A0A6S6S3N1"/>
<evidence type="ECO:0000313" key="1">
    <source>
        <dbReference type="EMBL" id="CAA6802921.1"/>
    </source>
</evidence>
<organism evidence="1">
    <name type="scientific">uncultured Sulfurovum sp</name>
    <dbReference type="NCBI Taxonomy" id="269237"/>
    <lineage>
        <taxon>Bacteria</taxon>
        <taxon>Pseudomonadati</taxon>
        <taxon>Campylobacterota</taxon>
        <taxon>Epsilonproteobacteria</taxon>
        <taxon>Campylobacterales</taxon>
        <taxon>Sulfurovaceae</taxon>
        <taxon>Sulfurovum</taxon>
        <taxon>environmental samples</taxon>
    </lineage>
</organism>